<keyword evidence="6 7" id="KW-0472">Membrane</keyword>
<comment type="caution">
    <text evidence="8">The sequence shown here is derived from an EMBL/GenBank/DDBJ whole genome shotgun (WGS) entry which is preliminary data.</text>
</comment>
<keyword evidence="4 7" id="KW-0812">Transmembrane</keyword>
<evidence type="ECO:0000313" key="8">
    <source>
        <dbReference type="EMBL" id="MBF8377144.1"/>
    </source>
</evidence>
<dbReference type="InterPro" id="IPR036259">
    <property type="entry name" value="MFS_trans_sf"/>
</dbReference>
<evidence type="ECO:0000313" key="9">
    <source>
        <dbReference type="Proteomes" id="UP000642910"/>
    </source>
</evidence>
<dbReference type="SUPFAM" id="SSF103473">
    <property type="entry name" value="MFS general substrate transporter"/>
    <property type="match status" value="1"/>
</dbReference>
<feature type="transmembrane region" description="Helical" evidence="7">
    <location>
        <begin position="346"/>
        <end position="369"/>
    </location>
</feature>
<keyword evidence="9" id="KW-1185">Reference proteome</keyword>
<keyword evidence="2" id="KW-0813">Transport</keyword>
<feature type="transmembrane region" description="Helical" evidence="7">
    <location>
        <begin position="49"/>
        <end position="70"/>
    </location>
</feature>
<keyword evidence="5 7" id="KW-1133">Transmembrane helix</keyword>
<organism evidence="8 9">
    <name type="scientific">Alicyclobacillus mali</name>
    <name type="common">ex Roth et al. 2021</name>
    <dbReference type="NCBI Taxonomy" id="1123961"/>
    <lineage>
        <taxon>Bacteria</taxon>
        <taxon>Bacillati</taxon>
        <taxon>Bacillota</taxon>
        <taxon>Bacilli</taxon>
        <taxon>Bacillales</taxon>
        <taxon>Alicyclobacillaceae</taxon>
        <taxon>Alicyclobacillus</taxon>
    </lineage>
</organism>
<dbReference type="Pfam" id="PF07690">
    <property type="entry name" value="MFS_1"/>
    <property type="match status" value="1"/>
</dbReference>
<name>A0ABS0F1I5_9BACL</name>
<proteinExistence type="predicted"/>
<feature type="transmembrane region" description="Helical" evidence="7">
    <location>
        <begin position="77"/>
        <end position="96"/>
    </location>
</feature>
<protein>
    <submittedName>
        <fullName evidence="8">MFS transporter</fullName>
    </submittedName>
</protein>
<dbReference type="RefSeq" id="WP_067848779.1">
    <property type="nucleotide sequence ID" value="NZ_JADPKZ010000034.1"/>
</dbReference>
<dbReference type="PANTHER" id="PTHR23517:SF2">
    <property type="entry name" value="MULTIDRUG RESISTANCE PROTEIN MDTH"/>
    <property type="match status" value="1"/>
</dbReference>
<reference evidence="8 9" key="1">
    <citation type="submission" date="2020-11" db="EMBL/GenBank/DDBJ databases">
        <title>Genomic insight of Alicyclobacillus mali FL 18 reveals a new arsenic-resistant strain, with potential in environmental biotechnology.</title>
        <authorList>
            <person name="Fiorentino G."/>
            <person name="Gallo G."/>
            <person name="Aulitto M."/>
        </authorList>
    </citation>
    <scope>NUCLEOTIDE SEQUENCE [LARGE SCALE GENOMIC DNA]</scope>
    <source>
        <strain evidence="8 9">FL 18</strain>
    </source>
</reference>
<evidence type="ECO:0000256" key="1">
    <source>
        <dbReference type="ARBA" id="ARBA00004651"/>
    </source>
</evidence>
<feature type="transmembrane region" description="Helical" evidence="7">
    <location>
        <begin position="167"/>
        <end position="186"/>
    </location>
</feature>
<feature type="transmembrane region" description="Helical" evidence="7">
    <location>
        <begin position="244"/>
        <end position="268"/>
    </location>
</feature>
<sequence>MSKLLIPPSGPTRMFAITQMISSIGDGAYYVCVAMYFTQVVGFSPAELGSGLTLAWLVAFVVGIPVGHLIDRYGPRSMAVLLAIGASLAIGSYMFVDAFPLFIIAACVYTICQRGLSAAQQALIAAVMEKSKFSEAKGYIQSTFNMGLSTGAAIGGVALLIGSRHAYFVVLALDAVSFLAYAWMILRRLPAAARTEISHSHQRRFTVLRDRPYMLISAINAFLMLHIPLIDVALPLWIARRTAAPHWIVALLFLLNTVTAAVFQVRISRGVTDMGSATRFVRLAGIILLFSCLAFASSAGMRSLWASALLVLATILQVLGEMVQFSGTWTISFGLAPDGKQGEYQSFFGSGFTVAELVGPLLLTSLVVYGGPLGWITLGAVFLAAGLSMGPAVRWAERAKQSLEVLHTTMES</sequence>
<gene>
    <name evidence="8" type="ORF">IW967_04565</name>
</gene>
<feature type="transmembrane region" description="Helical" evidence="7">
    <location>
        <begin position="102"/>
        <end position="127"/>
    </location>
</feature>
<comment type="subcellular location">
    <subcellularLocation>
        <location evidence="1">Cell membrane</location>
        <topology evidence="1">Multi-pass membrane protein</topology>
    </subcellularLocation>
</comment>
<evidence type="ECO:0000256" key="4">
    <source>
        <dbReference type="ARBA" id="ARBA00022692"/>
    </source>
</evidence>
<dbReference type="PANTHER" id="PTHR23517">
    <property type="entry name" value="RESISTANCE PROTEIN MDTM, PUTATIVE-RELATED-RELATED"/>
    <property type="match status" value="1"/>
</dbReference>
<feature type="transmembrane region" description="Helical" evidence="7">
    <location>
        <begin position="139"/>
        <end position="161"/>
    </location>
</feature>
<dbReference type="InterPro" id="IPR050171">
    <property type="entry name" value="MFS_Transporters"/>
</dbReference>
<feature type="transmembrane region" description="Helical" evidence="7">
    <location>
        <begin position="375"/>
        <end position="393"/>
    </location>
</feature>
<evidence type="ECO:0000256" key="5">
    <source>
        <dbReference type="ARBA" id="ARBA00022989"/>
    </source>
</evidence>
<dbReference type="Gene3D" id="1.20.1250.20">
    <property type="entry name" value="MFS general substrate transporter like domains"/>
    <property type="match status" value="1"/>
</dbReference>
<evidence type="ECO:0000256" key="2">
    <source>
        <dbReference type="ARBA" id="ARBA00022448"/>
    </source>
</evidence>
<feature type="transmembrane region" description="Helical" evidence="7">
    <location>
        <begin position="12"/>
        <end position="37"/>
    </location>
</feature>
<evidence type="ECO:0000256" key="7">
    <source>
        <dbReference type="SAM" id="Phobius"/>
    </source>
</evidence>
<feature type="transmembrane region" description="Helical" evidence="7">
    <location>
        <begin position="304"/>
        <end position="325"/>
    </location>
</feature>
<dbReference type="InterPro" id="IPR011701">
    <property type="entry name" value="MFS"/>
</dbReference>
<dbReference type="EMBL" id="JADPKZ010000034">
    <property type="protein sequence ID" value="MBF8377144.1"/>
    <property type="molecule type" value="Genomic_DNA"/>
</dbReference>
<feature type="transmembrane region" description="Helical" evidence="7">
    <location>
        <begin position="213"/>
        <end position="238"/>
    </location>
</feature>
<evidence type="ECO:0000256" key="6">
    <source>
        <dbReference type="ARBA" id="ARBA00023136"/>
    </source>
</evidence>
<accession>A0ABS0F1I5</accession>
<feature type="transmembrane region" description="Helical" evidence="7">
    <location>
        <begin position="280"/>
        <end position="298"/>
    </location>
</feature>
<dbReference type="Proteomes" id="UP000642910">
    <property type="component" value="Unassembled WGS sequence"/>
</dbReference>
<keyword evidence="3" id="KW-1003">Cell membrane</keyword>
<evidence type="ECO:0000256" key="3">
    <source>
        <dbReference type="ARBA" id="ARBA00022475"/>
    </source>
</evidence>